<sequence length="203" mass="21958">MSCEYIPAVRFEDTFFCLQGTKIVVSQTAAPGSGEKLTDKLTCADGVWQGTIEGPSTFPVDPPPTFTDVDPVNWCVATVCPNVQKDNAACLSASNNCDETQVNSDGSTTTCKNGKTLYVQSTTPGAPKYAILDSLTCTDGKWVGTTEAHLPFVEASIIATCDAPCKEVMPTDASCRPLEDLLPSRNRTIREFITKRAWFNGDW</sequence>
<accession>A0AAV5TVY4</accession>
<dbReference type="AlphaFoldDB" id="A0AAV5TVY4"/>
<gene>
    <name evidence="1" type="ORF">PENTCL1PPCAC_20427</name>
</gene>
<protein>
    <recommendedName>
        <fullName evidence="3">Sushi domain-containing protein</fullName>
    </recommendedName>
</protein>
<organism evidence="1 2">
    <name type="scientific">Pristionchus entomophagus</name>
    <dbReference type="NCBI Taxonomy" id="358040"/>
    <lineage>
        <taxon>Eukaryota</taxon>
        <taxon>Metazoa</taxon>
        <taxon>Ecdysozoa</taxon>
        <taxon>Nematoda</taxon>
        <taxon>Chromadorea</taxon>
        <taxon>Rhabditida</taxon>
        <taxon>Rhabditina</taxon>
        <taxon>Diplogasteromorpha</taxon>
        <taxon>Diplogasteroidea</taxon>
        <taxon>Neodiplogasteridae</taxon>
        <taxon>Pristionchus</taxon>
    </lineage>
</organism>
<evidence type="ECO:0008006" key="3">
    <source>
        <dbReference type="Google" id="ProtNLM"/>
    </source>
</evidence>
<keyword evidence="2" id="KW-1185">Reference proteome</keyword>
<evidence type="ECO:0000313" key="1">
    <source>
        <dbReference type="EMBL" id="GMS98252.1"/>
    </source>
</evidence>
<evidence type="ECO:0000313" key="2">
    <source>
        <dbReference type="Proteomes" id="UP001432027"/>
    </source>
</evidence>
<comment type="caution">
    <text evidence="1">The sequence shown here is derived from an EMBL/GenBank/DDBJ whole genome shotgun (WGS) entry which is preliminary data.</text>
</comment>
<dbReference type="Proteomes" id="UP001432027">
    <property type="component" value="Unassembled WGS sequence"/>
</dbReference>
<dbReference type="EMBL" id="BTSX01000005">
    <property type="protein sequence ID" value="GMS98252.1"/>
    <property type="molecule type" value="Genomic_DNA"/>
</dbReference>
<name>A0AAV5TVY4_9BILA</name>
<reference evidence="1" key="1">
    <citation type="submission" date="2023-10" db="EMBL/GenBank/DDBJ databases">
        <title>Genome assembly of Pristionchus species.</title>
        <authorList>
            <person name="Yoshida K."/>
            <person name="Sommer R.J."/>
        </authorList>
    </citation>
    <scope>NUCLEOTIDE SEQUENCE</scope>
    <source>
        <strain evidence="1">RS0144</strain>
    </source>
</reference>
<proteinExistence type="predicted"/>